<dbReference type="PROSITE" id="PS51257">
    <property type="entry name" value="PROKAR_LIPOPROTEIN"/>
    <property type="match status" value="1"/>
</dbReference>
<feature type="signal peptide" evidence="1">
    <location>
        <begin position="1"/>
        <end position="23"/>
    </location>
</feature>
<dbReference type="SUPFAM" id="SSF53850">
    <property type="entry name" value="Periplasmic binding protein-like II"/>
    <property type="match status" value="1"/>
</dbReference>
<dbReference type="Gene3D" id="3.40.190.10">
    <property type="entry name" value="Periplasmic binding protein-like II"/>
    <property type="match status" value="1"/>
</dbReference>
<reference evidence="3" key="1">
    <citation type="journal article" date="2019" name="Int. J. Syst. Evol. Microbiol.">
        <title>The Global Catalogue of Microorganisms (GCM) 10K type strain sequencing project: providing services to taxonomists for standard genome sequencing and annotation.</title>
        <authorList>
            <consortium name="The Broad Institute Genomics Platform"/>
            <consortium name="The Broad Institute Genome Sequencing Center for Infectious Disease"/>
            <person name="Wu L."/>
            <person name="Ma J."/>
        </authorList>
    </citation>
    <scope>NUCLEOTIDE SEQUENCE [LARGE SCALE GENOMIC DNA]</scope>
    <source>
        <strain evidence="3">CGMCC 1.15480</strain>
    </source>
</reference>
<dbReference type="PANTHER" id="PTHR43649:SF12">
    <property type="entry name" value="DIACETYLCHITOBIOSE BINDING PROTEIN DASA"/>
    <property type="match status" value="1"/>
</dbReference>
<evidence type="ECO:0000313" key="3">
    <source>
        <dbReference type="Proteomes" id="UP000597761"/>
    </source>
</evidence>
<dbReference type="RefSeq" id="WP_188666669.1">
    <property type="nucleotide sequence ID" value="NZ_BMJI01000003.1"/>
</dbReference>
<sequence length="458" mass="47642">MSLPVRPASAVLLVSALALTGCAGGSDSGGDDSSEAASFGASPSGTLSAWAFDNADDVGKARLAYAQSQVGGVTVKLDQTSFDSQKFTTRAASGDLPDVVQMDRALVGTYAAQGLIKPLDQCYAAHHVDASTLFYPAVADSVKYRDQLWAVPQFYQPAAIITNTRVLDEAGVKAEQIDTSKPDDLVAAAKTMYKASGGAPTRLGFDPVATGQPELWMLASGGKLMDDSGKPTLDDAKNVTAIETLKKISDAQGGHAKIKSFSDAFDTFGKNNQYVKDQVGAQANAQWYLNVLSPYVAQEKISAVAFKDTEGKPITYAGGSAFVIPASAKNPDAACAWALSLVSQPAWDAAAKARSETLAKTPGAINTGLFTGSPAADTAIRQKYVKATGNAGFDAAISTFYDIVDDGKSIGVSPAGEAIKNELKNAITAALLGQKEPQQALADAQAAAMRSYNQTADQ</sequence>
<keyword evidence="1" id="KW-0732">Signal</keyword>
<evidence type="ECO:0000313" key="2">
    <source>
        <dbReference type="EMBL" id="GGC83949.1"/>
    </source>
</evidence>
<protein>
    <submittedName>
        <fullName evidence="2">Sugar ABC transporter substrate-binding protein</fullName>
    </submittedName>
</protein>
<evidence type="ECO:0000256" key="1">
    <source>
        <dbReference type="SAM" id="SignalP"/>
    </source>
</evidence>
<name>A0ABQ1NTZ0_9MICC</name>
<dbReference type="EMBL" id="BMJI01000003">
    <property type="protein sequence ID" value="GGC83949.1"/>
    <property type="molecule type" value="Genomic_DNA"/>
</dbReference>
<accession>A0ABQ1NTZ0</accession>
<feature type="chain" id="PRO_5047163433" evidence="1">
    <location>
        <begin position="24"/>
        <end position="458"/>
    </location>
</feature>
<gene>
    <name evidence="2" type="ORF">GCM10011512_08410</name>
</gene>
<dbReference type="PANTHER" id="PTHR43649">
    <property type="entry name" value="ARABINOSE-BINDING PROTEIN-RELATED"/>
    <property type="match status" value="1"/>
</dbReference>
<dbReference type="InterPro" id="IPR050490">
    <property type="entry name" value="Bact_solute-bd_prot1"/>
</dbReference>
<organism evidence="2 3">
    <name type="scientific">Tersicoccus solisilvae</name>
    <dbReference type="NCBI Taxonomy" id="1882339"/>
    <lineage>
        <taxon>Bacteria</taxon>
        <taxon>Bacillati</taxon>
        <taxon>Actinomycetota</taxon>
        <taxon>Actinomycetes</taxon>
        <taxon>Micrococcales</taxon>
        <taxon>Micrococcaceae</taxon>
        <taxon>Tersicoccus</taxon>
    </lineage>
</organism>
<keyword evidence="3" id="KW-1185">Reference proteome</keyword>
<dbReference type="Proteomes" id="UP000597761">
    <property type="component" value="Unassembled WGS sequence"/>
</dbReference>
<proteinExistence type="predicted"/>
<comment type="caution">
    <text evidence="2">The sequence shown here is derived from an EMBL/GenBank/DDBJ whole genome shotgun (WGS) entry which is preliminary data.</text>
</comment>